<dbReference type="AlphaFoldDB" id="A0A168KIU5"/>
<evidence type="ECO:0000259" key="1">
    <source>
        <dbReference type="PROSITE" id="PS51832"/>
    </source>
</evidence>
<dbReference type="Gene3D" id="1.10.3210.10">
    <property type="entry name" value="Hypothetical protein af1432"/>
    <property type="match status" value="1"/>
</dbReference>
<dbReference type="GO" id="GO:0016787">
    <property type="term" value="F:hydrolase activity"/>
    <property type="evidence" value="ECO:0007669"/>
    <property type="project" value="UniProtKB-KW"/>
</dbReference>
<organism evidence="2 3">
    <name type="scientific">Paenibacillus glacialis</name>
    <dbReference type="NCBI Taxonomy" id="494026"/>
    <lineage>
        <taxon>Bacteria</taxon>
        <taxon>Bacillati</taxon>
        <taxon>Bacillota</taxon>
        <taxon>Bacilli</taxon>
        <taxon>Bacillales</taxon>
        <taxon>Paenibacillaceae</taxon>
        <taxon>Paenibacillus</taxon>
    </lineage>
</organism>
<dbReference type="EMBL" id="LVJH01000025">
    <property type="protein sequence ID" value="OAB42074.1"/>
    <property type="molecule type" value="Genomic_DNA"/>
</dbReference>
<dbReference type="PROSITE" id="PS51832">
    <property type="entry name" value="HD_GYP"/>
    <property type="match status" value="1"/>
</dbReference>
<dbReference type="SUPFAM" id="SSF109604">
    <property type="entry name" value="HD-domain/PDEase-like"/>
    <property type="match status" value="1"/>
</dbReference>
<dbReference type="InterPro" id="IPR037522">
    <property type="entry name" value="HD_GYP_dom"/>
</dbReference>
<keyword evidence="3" id="KW-1185">Reference proteome</keyword>
<dbReference type="STRING" id="494026.PGLA_14780"/>
<keyword evidence="2" id="KW-0378">Hydrolase</keyword>
<sequence>MAIIPIMDLKPGVKLVKSVYTPMGSLLFHKGKVLLQRDLDILKAFMVETVEVGKLGDKMVQSRENTSSIEPLAQDSSSLVKQSSFAEEYDKLFNMIKSSLPSVEAAGIPIYEIRNQLERLIQYIKDYNPISFLPRILNDYEYMYHNAVLCALSSYKLAEWSGLPKKDWMQVAFAGLFHDIGNVKVDPSILFKPSQLTLEEIREMRDHTKIGYQLLKNVAGINEGVRLAALQHHEKVDGTGYPRGQESNEIHIYSKIVGVVDIFHAMTLNKAYRKGQSPYLVLEQILSESFGKLDPKLVQTFIRKVTEFNNGVIVRLSNDKIGEIVFSNHNEPTRPMVSSENVIINLEKQRNLFIVEIVKE</sequence>
<name>A0A168KIU5_9BACL</name>
<dbReference type="InterPro" id="IPR003607">
    <property type="entry name" value="HD/PDEase_dom"/>
</dbReference>
<dbReference type="PANTHER" id="PTHR43155">
    <property type="entry name" value="CYCLIC DI-GMP PHOSPHODIESTERASE PA4108-RELATED"/>
    <property type="match status" value="1"/>
</dbReference>
<feature type="domain" description="HD-GYP" evidence="1">
    <location>
        <begin position="110"/>
        <end position="317"/>
    </location>
</feature>
<dbReference type="RefSeq" id="WP_068533996.1">
    <property type="nucleotide sequence ID" value="NZ_LVJH01000025.1"/>
</dbReference>
<dbReference type="Pfam" id="PF13487">
    <property type="entry name" value="HD_5"/>
    <property type="match status" value="1"/>
</dbReference>
<dbReference type="PANTHER" id="PTHR43155:SF2">
    <property type="entry name" value="CYCLIC DI-GMP PHOSPHODIESTERASE PA4108"/>
    <property type="match status" value="1"/>
</dbReference>
<dbReference type="OrthoDB" id="9759601at2"/>
<reference evidence="2 3" key="1">
    <citation type="submission" date="2016-03" db="EMBL/GenBank/DDBJ databases">
        <title>Draft genome sequence of Paenibacillus glacialis DSM 22343.</title>
        <authorList>
            <person name="Shin S.-K."/>
            <person name="Yi H."/>
        </authorList>
    </citation>
    <scope>NUCLEOTIDE SEQUENCE [LARGE SCALE GENOMIC DNA]</scope>
    <source>
        <strain evidence="2 3">DSM 22343</strain>
    </source>
</reference>
<dbReference type="CDD" id="cd00077">
    <property type="entry name" value="HDc"/>
    <property type="match status" value="1"/>
</dbReference>
<comment type="caution">
    <text evidence="2">The sequence shown here is derived from an EMBL/GenBank/DDBJ whole genome shotgun (WGS) entry which is preliminary data.</text>
</comment>
<protein>
    <submittedName>
        <fullName evidence="2">HD family phosphohydrolase</fullName>
    </submittedName>
</protein>
<evidence type="ECO:0000313" key="2">
    <source>
        <dbReference type="EMBL" id="OAB42074.1"/>
    </source>
</evidence>
<evidence type="ECO:0000313" key="3">
    <source>
        <dbReference type="Proteomes" id="UP000076967"/>
    </source>
</evidence>
<proteinExistence type="predicted"/>
<gene>
    <name evidence="2" type="ORF">PGLA_14780</name>
</gene>
<dbReference type="Proteomes" id="UP000076967">
    <property type="component" value="Unassembled WGS sequence"/>
</dbReference>
<dbReference type="SMART" id="SM00471">
    <property type="entry name" value="HDc"/>
    <property type="match status" value="1"/>
</dbReference>
<accession>A0A168KIU5</accession>